<comment type="caution">
    <text evidence="1">The sequence shown here is derived from an EMBL/GenBank/DDBJ whole genome shotgun (WGS) entry which is preliminary data.</text>
</comment>
<accession>A0ACC2D2S3</accession>
<name>A0ACC2D2S3_DIPCM</name>
<evidence type="ECO:0000313" key="1">
    <source>
        <dbReference type="EMBL" id="KAJ7548541.1"/>
    </source>
</evidence>
<dbReference type="EMBL" id="CM055098">
    <property type="protein sequence ID" value="KAJ7548541.1"/>
    <property type="molecule type" value="Genomic_DNA"/>
</dbReference>
<evidence type="ECO:0000313" key="2">
    <source>
        <dbReference type="Proteomes" id="UP001162992"/>
    </source>
</evidence>
<reference evidence="2" key="1">
    <citation type="journal article" date="2024" name="Proc. Natl. Acad. Sci. U.S.A.">
        <title>Extraordinary preservation of gene collinearity over three hundred million years revealed in homosporous lycophytes.</title>
        <authorList>
            <person name="Li C."/>
            <person name="Wickell D."/>
            <person name="Kuo L.Y."/>
            <person name="Chen X."/>
            <person name="Nie B."/>
            <person name="Liao X."/>
            <person name="Peng D."/>
            <person name="Ji J."/>
            <person name="Jenkins J."/>
            <person name="Williams M."/>
            <person name="Shu S."/>
            <person name="Plott C."/>
            <person name="Barry K."/>
            <person name="Rajasekar S."/>
            <person name="Grimwood J."/>
            <person name="Han X."/>
            <person name="Sun S."/>
            <person name="Hou Z."/>
            <person name="He W."/>
            <person name="Dai G."/>
            <person name="Sun C."/>
            <person name="Schmutz J."/>
            <person name="Leebens-Mack J.H."/>
            <person name="Li F.W."/>
            <person name="Wang L."/>
        </authorList>
    </citation>
    <scope>NUCLEOTIDE SEQUENCE [LARGE SCALE GENOMIC DNA]</scope>
    <source>
        <strain evidence="2">cv. PW_Plant_1</strain>
    </source>
</reference>
<protein>
    <submittedName>
        <fullName evidence="1">Uncharacterized protein</fullName>
    </submittedName>
</protein>
<proteinExistence type="predicted"/>
<sequence length="372" mass="42022">MSQNMDTELAEVAESTGDAVQQSEEKETPSEEQLNAPIQSKEAGTKRRYDGLAPRKFSTNSKDQDKAFFDTGDWAFGKDDFDFGGEDGEETKIAGSKRGFADLEEDDEELFPSKKMYESSVTGASDHATTTILSLRASLEERDKTIAVLQASVETADAELERWYKAFRSSSILSPNKTPDPDVVLEAVQSLQSSEKRLKDQLSSAKRRESAMLIKLSSKEQEIVNLKTVVHDLKLMMKPPMLQARRLLLDPAIHGEFTRMKKELENAEKKVKELQDDLAAVQFTPHSKNGKMLMAKCRTLQEENEEIGREASEGKIHELETKLAMHKKLNGELKRGYQELYEYVEDLNEEAERLQQLVSLLQNQLHARTSTT</sequence>
<dbReference type="Proteomes" id="UP001162992">
    <property type="component" value="Chromosome 7"/>
</dbReference>
<keyword evidence="2" id="KW-1185">Reference proteome</keyword>
<organism evidence="1 2">
    <name type="scientific">Diphasiastrum complanatum</name>
    <name type="common">Issler's clubmoss</name>
    <name type="synonym">Lycopodium complanatum</name>
    <dbReference type="NCBI Taxonomy" id="34168"/>
    <lineage>
        <taxon>Eukaryota</taxon>
        <taxon>Viridiplantae</taxon>
        <taxon>Streptophyta</taxon>
        <taxon>Embryophyta</taxon>
        <taxon>Tracheophyta</taxon>
        <taxon>Lycopodiopsida</taxon>
        <taxon>Lycopodiales</taxon>
        <taxon>Lycopodiaceae</taxon>
        <taxon>Lycopodioideae</taxon>
        <taxon>Diphasiastrum</taxon>
    </lineage>
</organism>
<gene>
    <name evidence="1" type="ORF">O6H91_07G016000</name>
</gene>